<dbReference type="EMBL" id="ML014391">
    <property type="protein sequence ID" value="RKO98620.1"/>
    <property type="molecule type" value="Genomic_DNA"/>
</dbReference>
<dbReference type="InterPro" id="IPR015422">
    <property type="entry name" value="PyrdxlP-dep_Trfase_small"/>
</dbReference>
<evidence type="ECO:0000256" key="2">
    <source>
        <dbReference type="ARBA" id="ARBA00007441"/>
    </source>
</evidence>
<dbReference type="EC" id="2.6.1.1" evidence="7"/>
<dbReference type="PANTHER" id="PTHR11879:SF55">
    <property type="entry name" value="GLUTAMATE OXALOACETATE TRANSAMINASE 1, ISOFORM B"/>
    <property type="match status" value="1"/>
</dbReference>
<comment type="cofactor">
    <cofactor evidence="1">
        <name>pyridoxal 5'-phosphate</name>
        <dbReference type="ChEBI" id="CHEBI:597326"/>
    </cofactor>
</comment>
<dbReference type="InterPro" id="IPR004838">
    <property type="entry name" value="NHTrfase_class1_PyrdxlP-BS"/>
</dbReference>
<evidence type="ECO:0000256" key="4">
    <source>
        <dbReference type="ARBA" id="ARBA00022576"/>
    </source>
</evidence>
<keyword evidence="4 7" id="KW-0032">Aminotransferase</keyword>
<evidence type="ECO:0000313" key="9">
    <source>
        <dbReference type="EMBL" id="RKO98620.1"/>
    </source>
</evidence>
<dbReference type="PRINTS" id="PR00799">
    <property type="entry name" value="TRANSAMINASE"/>
</dbReference>
<comment type="miscellaneous">
    <text evidence="7">In eukaryotes there are cytoplasmic, mitochondrial and chloroplastic isozymes.</text>
</comment>
<dbReference type="GO" id="GO:0005829">
    <property type="term" value="C:cytosol"/>
    <property type="evidence" value="ECO:0007669"/>
    <property type="project" value="TreeGrafter"/>
</dbReference>
<evidence type="ECO:0000256" key="3">
    <source>
        <dbReference type="ARBA" id="ARBA00011738"/>
    </source>
</evidence>
<evidence type="ECO:0000256" key="1">
    <source>
        <dbReference type="ARBA" id="ARBA00001933"/>
    </source>
</evidence>
<feature type="domain" description="Aminotransferase class I/classII large" evidence="8">
    <location>
        <begin position="33"/>
        <end position="400"/>
    </location>
</feature>
<dbReference type="PANTHER" id="PTHR11879">
    <property type="entry name" value="ASPARTATE AMINOTRANSFERASE"/>
    <property type="match status" value="1"/>
</dbReference>
<accession>A0A4P9X2E2</accession>
<keyword evidence="10" id="KW-1185">Reference proteome</keyword>
<proteinExistence type="inferred from homology"/>
<evidence type="ECO:0000256" key="5">
    <source>
        <dbReference type="ARBA" id="ARBA00022679"/>
    </source>
</evidence>
<dbReference type="GO" id="GO:0030170">
    <property type="term" value="F:pyridoxal phosphate binding"/>
    <property type="evidence" value="ECO:0007669"/>
    <property type="project" value="InterPro"/>
</dbReference>
<comment type="catalytic activity">
    <reaction evidence="7">
        <text>L-aspartate + 2-oxoglutarate = oxaloacetate + L-glutamate</text>
        <dbReference type="Rhea" id="RHEA:21824"/>
        <dbReference type="ChEBI" id="CHEBI:16452"/>
        <dbReference type="ChEBI" id="CHEBI:16810"/>
        <dbReference type="ChEBI" id="CHEBI:29985"/>
        <dbReference type="ChEBI" id="CHEBI:29991"/>
        <dbReference type="EC" id="2.6.1.1"/>
    </reaction>
</comment>
<evidence type="ECO:0000259" key="8">
    <source>
        <dbReference type="Pfam" id="PF00155"/>
    </source>
</evidence>
<comment type="subunit">
    <text evidence="3 7">Homodimer.</text>
</comment>
<comment type="similarity">
    <text evidence="2">Belongs to the class-I pyridoxal-phosphate-dependent aminotransferase family.</text>
</comment>
<sequence length="408" mass="44498">MTKPVSIFRNVPLAPPDPIFHLTANYKADPFPDKIDLGIGAYRDEAGKPWILPVVQKAEALVVGDPQLDHEYLPILGLKAFRDASVRVILGADSPAVAEGRAVGAQSISGTGALRIGAEFLRRFRDAATTVYISNPTWGNHRAIFEDAGFAVQTYPYWDAAARGLDIDGLLAALRAAPQQSIIVLHACAHNPTGVDPTAAQWRQIAEVCRERAHFPFFDCAYQGFASGSLDRDAAAVRAFVADGFELFVAQSYSKNFGLYGERVGCLTVVAHEPAVAQHIESQLAKITRAMISNPPSHGARIVSRVITDAGLMAQWQRELETMAGRIRAMRQALFTHLQQLGTPGTWQHIVDQIGMFSYTGLSPAQCQTLIDQHHVYLSSNGRISMAGLNEGNVERFARAVDQVVRQS</sequence>
<dbReference type="STRING" id="1555241.A0A4P9X2E2"/>
<dbReference type="AlphaFoldDB" id="A0A4P9X2E2"/>
<dbReference type="NCBIfam" id="NF006719">
    <property type="entry name" value="PRK09257.1"/>
    <property type="match status" value="1"/>
</dbReference>
<protein>
    <recommendedName>
        <fullName evidence="7">Aspartate aminotransferase</fullName>
        <ecNumber evidence="7">2.6.1.1</ecNumber>
    </recommendedName>
</protein>
<dbReference type="PROSITE" id="PS00105">
    <property type="entry name" value="AA_TRANSFER_CLASS_1"/>
    <property type="match status" value="1"/>
</dbReference>
<dbReference type="InterPro" id="IPR015421">
    <property type="entry name" value="PyrdxlP-dep_Trfase_major"/>
</dbReference>
<dbReference type="OrthoDB" id="6752799at2759"/>
<dbReference type="GO" id="GO:0006532">
    <property type="term" value="P:aspartate biosynthetic process"/>
    <property type="evidence" value="ECO:0007669"/>
    <property type="project" value="TreeGrafter"/>
</dbReference>
<evidence type="ECO:0000256" key="7">
    <source>
        <dbReference type="RuleBase" id="RU000480"/>
    </source>
</evidence>
<evidence type="ECO:0000256" key="6">
    <source>
        <dbReference type="ARBA" id="ARBA00022898"/>
    </source>
</evidence>
<dbReference type="CDD" id="cd00609">
    <property type="entry name" value="AAT_like"/>
    <property type="match status" value="1"/>
</dbReference>
<dbReference type="InterPro" id="IPR004839">
    <property type="entry name" value="Aminotransferase_I/II_large"/>
</dbReference>
<dbReference type="InterPro" id="IPR015424">
    <property type="entry name" value="PyrdxlP-dep_Trfase"/>
</dbReference>
<dbReference type="FunFam" id="3.40.640.10:FF:000064">
    <property type="entry name" value="Aspartate aminotransferase"/>
    <property type="match status" value="1"/>
</dbReference>
<dbReference type="SUPFAM" id="SSF53383">
    <property type="entry name" value="PLP-dependent transferases"/>
    <property type="match status" value="1"/>
</dbReference>
<dbReference type="Gene3D" id="3.40.640.10">
    <property type="entry name" value="Type I PLP-dependent aspartate aminotransferase-like (Major domain)"/>
    <property type="match status" value="1"/>
</dbReference>
<dbReference type="Gene3D" id="3.90.1150.10">
    <property type="entry name" value="Aspartate Aminotransferase, domain 1"/>
    <property type="match status" value="1"/>
</dbReference>
<dbReference type="Proteomes" id="UP000274922">
    <property type="component" value="Unassembled WGS sequence"/>
</dbReference>
<keyword evidence="5 7" id="KW-0808">Transferase</keyword>
<dbReference type="GO" id="GO:0004069">
    <property type="term" value="F:L-aspartate:2-oxoglutarate aminotransferase activity"/>
    <property type="evidence" value="ECO:0007669"/>
    <property type="project" value="UniProtKB-EC"/>
</dbReference>
<reference evidence="10" key="1">
    <citation type="journal article" date="2018" name="Nat. Microbiol.">
        <title>Leveraging single-cell genomics to expand the fungal tree of life.</title>
        <authorList>
            <person name="Ahrendt S.R."/>
            <person name="Quandt C.A."/>
            <person name="Ciobanu D."/>
            <person name="Clum A."/>
            <person name="Salamov A."/>
            <person name="Andreopoulos B."/>
            <person name="Cheng J.F."/>
            <person name="Woyke T."/>
            <person name="Pelin A."/>
            <person name="Henrissat B."/>
            <person name="Reynolds N.K."/>
            <person name="Benny G.L."/>
            <person name="Smith M.E."/>
            <person name="James T.Y."/>
            <person name="Grigoriev I.V."/>
        </authorList>
    </citation>
    <scope>NUCLEOTIDE SEQUENCE [LARGE SCALE GENOMIC DNA]</scope>
    <source>
        <strain evidence="10">ATCC 52028</strain>
    </source>
</reference>
<dbReference type="FunFam" id="3.90.1150.10:FF:000001">
    <property type="entry name" value="Aspartate aminotransferase"/>
    <property type="match status" value="1"/>
</dbReference>
<keyword evidence="6" id="KW-0663">Pyridoxal phosphate</keyword>
<name>A0A4P9X2E2_9FUNG</name>
<organism evidence="9 10">
    <name type="scientific">Caulochytrium protostelioides</name>
    <dbReference type="NCBI Taxonomy" id="1555241"/>
    <lineage>
        <taxon>Eukaryota</taxon>
        <taxon>Fungi</taxon>
        <taxon>Fungi incertae sedis</taxon>
        <taxon>Chytridiomycota</taxon>
        <taxon>Chytridiomycota incertae sedis</taxon>
        <taxon>Chytridiomycetes</taxon>
        <taxon>Caulochytriales</taxon>
        <taxon>Caulochytriaceae</taxon>
        <taxon>Caulochytrium</taxon>
    </lineage>
</organism>
<gene>
    <name evidence="9" type="ORF">CXG81DRAFT_15670</name>
</gene>
<evidence type="ECO:0000313" key="10">
    <source>
        <dbReference type="Proteomes" id="UP000274922"/>
    </source>
</evidence>
<dbReference type="InterPro" id="IPR000796">
    <property type="entry name" value="Asp_trans"/>
</dbReference>
<dbReference type="Pfam" id="PF00155">
    <property type="entry name" value="Aminotran_1_2"/>
    <property type="match status" value="1"/>
</dbReference>